<evidence type="ECO:0000256" key="2">
    <source>
        <dbReference type="ARBA" id="ARBA00023040"/>
    </source>
</evidence>
<evidence type="ECO:0000256" key="4">
    <source>
        <dbReference type="ARBA" id="ARBA00023180"/>
    </source>
</evidence>
<dbReference type="GO" id="GO:0004930">
    <property type="term" value="F:G protein-coupled receptor activity"/>
    <property type="evidence" value="ECO:0007669"/>
    <property type="project" value="UniProtKB-KW"/>
</dbReference>
<keyword evidence="8" id="KW-1185">Reference proteome</keyword>
<evidence type="ECO:0000313" key="8">
    <source>
        <dbReference type="Proteomes" id="UP000005207"/>
    </source>
</evidence>
<protein>
    <submittedName>
        <fullName evidence="7">Uncharacterized LOC102077865</fullName>
    </submittedName>
</protein>
<dbReference type="AlphaFoldDB" id="A0A669CRJ2"/>
<dbReference type="GO" id="GO:0005886">
    <property type="term" value="C:plasma membrane"/>
    <property type="evidence" value="ECO:0007669"/>
    <property type="project" value="TreeGrafter"/>
</dbReference>
<reference evidence="8" key="1">
    <citation type="submission" date="2012-01" db="EMBL/GenBank/DDBJ databases">
        <title>The Genome Sequence of Oreochromis niloticus (Nile Tilapia).</title>
        <authorList>
            <consortium name="Broad Institute Genome Assembly Team"/>
            <consortium name="Broad Institute Sequencing Platform"/>
            <person name="Di Palma F."/>
            <person name="Johnson J."/>
            <person name="Lander E.S."/>
            <person name="Lindblad-Toh K."/>
        </authorList>
    </citation>
    <scope>NUCLEOTIDE SEQUENCE [LARGE SCALE GENOMIC DNA]</scope>
</reference>
<feature type="transmembrane region" description="Helical" evidence="6">
    <location>
        <begin position="44"/>
        <end position="64"/>
    </location>
</feature>
<feature type="transmembrane region" description="Helical" evidence="6">
    <location>
        <begin position="71"/>
        <end position="92"/>
    </location>
</feature>
<reference evidence="7" key="2">
    <citation type="submission" date="2025-08" db="UniProtKB">
        <authorList>
            <consortium name="Ensembl"/>
        </authorList>
    </citation>
    <scope>IDENTIFICATION</scope>
</reference>
<dbReference type="GO" id="GO:0035025">
    <property type="term" value="P:positive regulation of Rho protein signal transduction"/>
    <property type="evidence" value="ECO:0007669"/>
    <property type="project" value="TreeGrafter"/>
</dbReference>
<evidence type="ECO:0000256" key="3">
    <source>
        <dbReference type="ARBA" id="ARBA00023170"/>
    </source>
</evidence>
<keyword evidence="6" id="KW-0472">Membrane</keyword>
<dbReference type="Gene3D" id="1.20.1070.10">
    <property type="entry name" value="Rhodopsin 7-helix transmembrane proteins"/>
    <property type="match status" value="1"/>
</dbReference>
<name>A0A669CRJ2_ORENI</name>
<dbReference type="Ensembl" id="ENSONIT00000089578.1">
    <property type="protein sequence ID" value="ENSONIP00000049044.1"/>
    <property type="gene ID" value="ENSONIG00000039841.1"/>
</dbReference>
<keyword evidence="6" id="KW-1133">Transmembrane helix</keyword>
<keyword evidence="3" id="KW-0675">Receptor</keyword>
<feature type="transmembrane region" description="Helical" evidence="6">
    <location>
        <begin position="232"/>
        <end position="257"/>
    </location>
</feature>
<keyword evidence="2" id="KW-0297">G-protein coupled receptor</keyword>
<dbReference type="SUPFAM" id="SSF81321">
    <property type="entry name" value="Family A G protein-coupled receptor-like"/>
    <property type="match status" value="1"/>
</dbReference>
<evidence type="ECO:0000256" key="6">
    <source>
        <dbReference type="SAM" id="Phobius"/>
    </source>
</evidence>
<feature type="transmembrane region" description="Helical" evidence="6">
    <location>
        <begin position="141"/>
        <end position="161"/>
    </location>
</feature>
<evidence type="ECO:0000256" key="1">
    <source>
        <dbReference type="ARBA" id="ARBA00004141"/>
    </source>
</evidence>
<feature type="transmembrane region" description="Helical" evidence="6">
    <location>
        <begin position="204"/>
        <end position="226"/>
    </location>
</feature>
<dbReference type="GO" id="GO:0007200">
    <property type="term" value="P:phospholipase C-activating G protein-coupled receptor signaling pathway"/>
    <property type="evidence" value="ECO:0007669"/>
    <property type="project" value="TreeGrafter"/>
</dbReference>
<feature type="transmembrane region" description="Helical" evidence="6">
    <location>
        <begin position="98"/>
        <end position="120"/>
    </location>
</feature>
<evidence type="ECO:0000313" key="7">
    <source>
        <dbReference type="Ensembl" id="ENSONIP00000049044.1"/>
    </source>
</evidence>
<dbReference type="PANTHER" id="PTHR24232:SF85">
    <property type="entry name" value="G-PROTEIN COUPLED RECEPTOR 4"/>
    <property type="match status" value="1"/>
</dbReference>
<dbReference type="PANTHER" id="PTHR24232">
    <property type="entry name" value="G-PROTEIN COUPLED RECEPTOR"/>
    <property type="match status" value="1"/>
</dbReference>
<keyword evidence="5" id="KW-0807">Transducer</keyword>
<accession>A0A669CRJ2</accession>
<feature type="transmembrane region" description="Helical" evidence="6">
    <location>
        <begin position="167"/>
        <end position="192"/>
    </location>
</feature>
<organism evidence="7 8">
    <name type="scientific">Oreochromis niloticus</name>
    <name type="common">Nile tilapia</name>
    <name type="synonym">Tilapia nilotica</name>
    <dbReference type="NCBI Taxonomy" id="8128"/>
    <lineage>
        <taxon>Eukaryota</taxon>
        <taxon>Metazoa</taxon>
        <taxon>Chordata</taxon>
        <taxon>Craniata</taxon>
        <taxon>Vertebrata</taxon>
        <taxon>Euteleostomi</taxon>
        <taxon>Actinopterygii</taxon>
        <taxon>Neopterygii</taxon>
        <taxon>Teleostei</taxon>
        <taxon>Neoteleostei</taxon>
        <taxon>Acanthomorphata</taxon>
        <taxon>Ovalentaria</taxon>
        <taxon>Cichlomorphae</taxon>
        <taxon>Cichliformes</taxon>
        <taxon>Cichlidae</taxon>
        <taxon>African cichlids</taxon>
        <taxon>Pseudocrenilabrinae</taxon>
        <taxon>Oreochromini</taxon>
        <taxon>Oreochromis</taxon>
    </lineage>
</organism>
<dbReference type="InParanoid" id="A0A669CRJ2"/>
<dbReference type="Proteomes" id="UP000005207">
    <property type="component" value="Linkage group LG13"/>
</dbReference>
<reference evidence="7" key="3">
    <citation type="submission" date="2025-09" db="UniProtKB">
        <authorList>
            <consortium name="Ensembl"/>
        </authorList>
    </citation>
    <scope>IDENTIFICATION</scope>
</reference>
<gene>
    <name evidence="7" type="primary">LOC102077865</name>
</gene>
<sequence length="276" mass="31454">MNNVNLILFPPLAIPHNKVVYTGKKPITESHGQEGHVVEAMMGINLYVSFPLTILIIYCVSYVVQKSQVPIIYYTNLLITNVIQICMMTMWVTRVESIITVIIYYCVMMANLYFRMCIALERYFSIMHPLLDCLGNTKSSVLVCVLVWAFCCVSVPLAMVLQEFQQLIFYAILPAPLFIFCSAQTCGALPVVTSMPTEEKKRSLGTLTLLFFNYFLGTLPTTLLHITFTQSYISWIFFLLVPFVELILFFFILYACVWCVDSTASDEEVDDECESC</sequence>
<keyword evidence="4" id="KW-0325">Glycoprotein</keyword>
<comment type="subcellular location">
    <subcellularLocation>
        <location evidence="1">Membrane</location>
        <topology evidence="1">Multi-pass membrane protein</topology>
    </subcellularLocation>
</comment>
<dbReference type="GeneTree" id="ENSGT00940000166295"/>
<keyword evidence="6" id="KW-0812">Transmembrane</keyword>
<evidence type="ECO:0000256" key="5">
    <source>
        <dbReference type="ARBA" id="ARBA00023224"/>
    </source>
</evidence>
<proteinExistence type="predicted"/>